<keyword evidence="1" id="KW-0175">Coiled coil</keyword>
<sequence>MSNTTLFLIAIVIIMLAAVPVAMMLKDFLPNILEKSSGLEQIENRVYVLHAEAHELQNRVNNLVQRRNSQSSERHRLETDIRKAEKQIRDLAEQPPLFVHEVGDPQSGLMKFVATVTQEKASAAARAAGDRGPVNPIWRCANVAEVWASSFDEAKQMVDVAFPFKLGFQKSFMRGDARGGGVKGGGGKGGAPQPPATARAKANSATSDAATSGAAT</sequence>
<gene>
    <name evidence="4" type="ordered locus">AZOLI_1360</name>
</gene>
<reference evidence="5" key="1">
    <citation type="journal article" date="2011" name="PLoS Genet.">
        <title>Azospirillum genomes reveal transition of bacteria from aquatic to terrestrial environments.</title>
        <authorList>
            <person name="Wisniewski-Dye F."/>
            <person name="Borziak K."/>
            <person name="Khalsa-Moyers G."/>
            <person name="Alexandre G."/>
            <person name="Sukharnikov L.O."/>
            <person name="Wuichet K."/>
            <person name="Hurst G.B."/>
            <person name="McDonald W.H."/>
            <person name="Robertson J.S."/>
            <person name="Barbe V."/>
            <person name="Calteau A."/>
            <person name="Rouy Z."/>
            <person name="Mangenot S."/>
            <person name="Prigent-Combaret C."/>
            <person name="Normand P."/>
            <person name="Boyer M."/>
            <person name="Siguier P."/>
            <person name="Dessaux Y."/>
            <person name="Elmerich C."/>
            <person name="Condemine G."/>
            <person name="Krishnen G."/>
            <person name="Kennedy I."/>
            <person name="Paterson A.H."/>
            <person name="Gonzalez V."/>
            <person name="Mavingui P."/>
            <person name="Zhulin I.B."/>
        </authorList>
    </citation>
    <scope>NUCLEOTIDE SEQUENCE [LARGE SCALE GENOMIC DNA]</scope>
    <source>
        <strain evidence="5">4B</strain>
    </source>
</reference>
<feature type="compositionally biased region" description="Gly residues" evidence="2">
    <location>
        <begin position="178"/>
        <end position="190"/>
    </location>
</feature>
<feature type="transmembrane region" description="Helical" evidence="3">
    <location>
        <begin position="6"/>
        <end position="25"/>
    </location>
</feature>
<feature type="region of interest" description="Disordered" evidence="2">
    <location>
        <begin position="177"/>
        <end position="216"/>
    </location>
</feature>
<evidence type="ECO:0000256" key="3">
    <source>
        <dbReference type="SAM" id="Phobius"/>
    </source>
</evidence>
<dbReference type="HOGENOM" id="CLU_1324219_0_0_5"/>
<dbReference type="RefSeq" id="WP_014247687.1">
    <property type="nucleotide sequence ID" value="NC_016622.1"/>
</dbReference>
<evidence type="ECO:0000256" key="2">
    <source>
        <dbReference type="SAM" id="MobiDB-lite"/>
    </source>
</evidence>
<feature type="coiled-coil region" evidence="1">
    <location>
        <begin position="39"/>
        <end position="94"/>
    </location>
</feature>
<evidence type="ECO:0000256" key="1">
    <source>
        <dbReference type="SAM" id="Coils"/>
    </source>
</evidence>
<dbReference type="KEGG" id="ali:AZOLI_1360"/>
<dbReference type="AlphaFoldDB" id="G7Z4Z1"/>
<dbReference type="EMBL" id="FQ311868">
    <property type="protein sequence ID" value="CBS86668.1"/>
    <property type="molecule type" value="Genomic_DNA"/>
</dbReference>
<accession>G7Z4Z1</accession>
<keyword evidence="3" id="KW-0472">Membrane</keyword>
<dbReference type="STRING" id="862719.AZOLI_1360"/>
<name>G7Z4Z1_AZOL4</name>
<feature type="compositionally biased region" description="Low complexity" evidence="2">
    <location>
        <begin position="198"/>
        <end position="216"/>
    </location>
</feature>
<keyword evidence="3" id="KW-1133">Transmembrane helix</keyword>
<keyword evidence="5" id="KW-1185">Reference proteome</keyword>
<protein>
    <submittedName>
        <fullName evidence="4">Uncharacterized protein</fullName>
    </submittedName>
</protein>
<proteinExistence type="predicted"/>
<dbReference type="Proteomes" id="UP000005667">
    <property type="component" value="Chromosome"/>
</dbReference>
<evidence type="ECO:0000313" key="4">
    <source>
        <dbReference type="EMBL" id="CBS86668.1"/>
    </source>
</evidence>
<organism evidence="4 5">
    <name type="scientific">Azospirillum lipoferum (strain 4B)</name>
    <dbReference type="NCBI Taxonomy" id="862719"/>
    <lineage>
        <taxon>Bacteria</taxon>
        <taxon>Pseudomonadati</taxon>
        <taxon>Pseudomonadota</taxon>
        <taxon>Alphaproteobacteria</taxon>
        <taxon>Rhodospirillales</taxon>
        <taxon>Azospirillaceae</taxon>
        <taxon>Azospirillum</taxon>
    </lineage>
</organism>
<keyword evidence="3" id="KW-0812">Transmembrane</keyword>
<dbReference type="OrthoDB" id="7303920at2"/>
<evidence type="ECO:0000313" key="5">
    <source>
        <dbReference type="Proteomes" id="UP000005667"/>
    </source>
</evidence>